<dbReference type="Gene3D" id="2.60.130.10">
    <property type="entry name" value="Aromatic compound dioxygenase"/>
    <property type="match status" value="1"/>
</dbReference>
<sequence>MTEINLLRETTSQTAGPYVHIGLALAAAGNPTREQEIWNVMAKPEAPGEHITVIGRVFDGNGHLVRDSFLELWQANHEGVYDEEYNLDKPFNGFARTATTFEAGSEWTVHTVKPGVTLAADGRPQAPHINVSLFARGININLATRIYFEDEADANAVDPVLNFIEQPERRQTLIAKREVVDGKTIYRFDIRIQGEGETVFFDF</sequence>
<dbReference type="Proteomes" id="UP001476583">
    <property type="component" value="Chromosome"/>
</dbReference>
<protein>
    <submittedName>
        <fullName evidence="5">Protocatechuate 3,4-dioxygenase subunit alpha</fullName>
        <ecNumber evidence="5">1.13.11.3</ecNumber>
    </submittedName>
</protein>
<proteinExistence type="inferred from homology"/>
<comment type="similarity">
    <text evidence="1">Belongs to the intradiol ring-cleavage dioxygenase family.</text>
</comment>
<dbReference type="PANTHER" id="PTHR33711:SF9">
    <property type="entry name" value="PROTOCATECHUATE 3,4-DIOXYGENASE ALPHA CHAIN"/>
    <property type="match status" value="1"/>
</dbReference>
<name>A0ABZ2RJY1_ECTME</name>
<dbReference type="NCBIfam" id="TIGR02423">
    <property type="entry name" value="protocat_alph"/>
    <property type="match status" value="1"/>
</dbReference>
<evidence type="ECO:0000256" key="3">
    <source>
        <dbReference type="ARBA" id="ARBA00023002"/>
    </source>
</evidence>
<keyword evidence="3 5" id="KW-0560">Oxidoreductase</keyword>
<dbReference type="CDD" id="cd03463">
    <property type="entry name" value="3_4-PCD_alpha"/>
    <property type="match status" value="1"/>
</dbReference>
<evidence type="ECO:0000313" key="6">
    <source>
        <dbReference type="Proteomes" id="UP001476583"/>
    </source>
</evidence>
<dbReference type="InterPro" id="IPR015889">
    <property type="entry name" value="Intradiol_dOase_core"/>
</dbReference>
<reference evidence="5 6" key="1">
    <citation type="submission" date="2024-03" db="EMBL/GenBank/DDBJ databases">
        <title>Complete genome of BD2.</title>
        <authorList>
            <person name="Cao G."/>
        </authorList>
    </citation>
    <scope>NUCLEOTIDE SEQUENCE [LARGE SCALE GENOMIC DNA]</scope>
    <source>
        <strain evidence="5 6">BD2</strain>
    </source>
</reference>
<evidence type="ECO:0000256" key="1">
    <source>
        <dbReference type="ARBA" id="ARBA00007825"/>
    </source>
</evidence>
<dbReference type="Pfam" id="PF00775">
    <property type="entry name" value="Dioxygenase_C"/>
    <property type="match status" value="1"/>
</dbReference>
<evidence type="ECO:0000256" key="2">
    <source>
        <dbReference type="ARBA" id="ARBA00022964"/>
    </source>
</evidence>
<dbReference type="PROSITE" id="PS00083">
    <property type="entry name" value="INTRADIOL_DIOXYGENAS"/>
    <property type="match status" value="1"/>
</dbReference>
<keyword evidence="2" id="KW-0223">Dioxygenase</keyword>
<organism evidence="5 6">
    <name type="scientific">Ectopseudomonas mendocina</name>
    <name type="common">Pseudomonas mendocina</name>
    <dbReference type="NCBI Taxonomy" id="300"/>
    <lineage>
        <taxon>Bacteria</taxon>
        <taxon>Pseudomonadati</taxon>
        <taxon>Pseudomonadota</taxon>
        <taxon>Gammaproteobacteria</taxon>
        <taxon>Pseudomonadales</taxon>
        <taxon>Pseudomonadaceae</taxon>
        <taxon>Ectopseudomonas</taxon>
    </lineage>
</organism>
<gene>
    <name evidence="5" type="primary">pcaG</name>
    <name evidence="5" type="ORF">WG219_19695</name>
</gene>
<evidence type="ECO:0000259" key="4">
    <source>
        <dbReference type="PROSITE" id="PS00083"/>
    </source>
</evidence>
<dbReference type="SUPFAM" id="SSF49482">
    <property type="entry name" value="Aromatic compound dioxygenase"/>
    <property type="match status" value="1"/>
</dbReference>
<dbReference type="GO" id="GO:0018578">
    <property type="term" value="F:protocatechuate 3,4-dioxygenase activity"/>
    <property type="evidence" value="ECO:0007669"/>
    <property type="project" value="UniProtKB-EC"/>
</dbReference>
<dbReference type="InterPro" id="IPR050770">
    <property type="entry name" value="Intradiol_RC_Dioxygenase"/>
</dbReference>
<evidence type="ECO:0000313" key="5">
    <source>
        <dbReference type="EMBL" id="WXL25494.1"/>
    </source>
</evidence>
<dbReference type="InterPro" id="IPR000627">
    <property type="entry name" value="Intradiol_dOase_C"/>
</dbReference>
<dbReference type="EMBL" id="CP148074">
    <property type="protein sequence ID" value="WXL25494.1"/>
    <property type="molecule type" value="Genomic_DNA"/>
</dbReference>
<dbReference type="InterPro" id="IPR012786">
    <property type="entry name" value="Protocat_dOase_a"/>
</dbReference>
<keyword evidence="6" id="KW-1185">Reference proteome</keyword>
<dbReference type="PANTHER" id="PTHR33711">
    <property type="entry name" value="DIOXYGENASE, PUTATIVE (AFU_ORTHOLOGUE AFUA_2G02910)-RELATED"/>
    <property type="match status" value="1"/>
</dbReference>
<dbReference type="EC" id="1.13.11.3" evidence="5"/>
<accession>A0ABZ2RJY1</accession>
<feature type="domain" description="Intradiol ring-cleavage dioxygenases" evidence="4">
    <location>
        <begin position="53"/>
        <end position="81"/>
    </location>
</feature>